<sequence length="135" mass="15352">MKRKINISKKIAWRLLTFIVLVAGAVVVDSLHDQLPEQLVKNQQDASEPQFDISQVFFCNPASSFKIRTGCDRLFSKILFTIGQDKFLTAFHNQKAFHLLKADALKVPLPQNLTVHFRKFMICHHSSSDDNAPLS</sequence>
<dbReference type="RefSeq" id="WP_053185548.1">
    <property type="nucleotide sequence ID" value="NZ_LGIA01000176.1"/>
</dbReference>
<proteinExistence type="predicted"/>
<organism evidence="1 2">
    <name type="scientific">Sunxiuqinia dokdonensis</name>
    <dbReference type="NCBI Taxonomy" id="1409788"/>
    <lineage>
        <taxon>Bacteria</taxon>
        <taxon>Pseudomonadati</taxon>
        <taxon>Bacteroidota</taxon>
        <taxon>Bacteroidia</taxon>
        <taxon>Marinilabiliales</taxon>
        <taxon>Prolixibacteraceae</taxon>
        <taxon>Sunxiuqinia</taxon>
    </lineage>
</organism>
<dbReference type="AlphaFoldDB" id="A0A0L8V5Z8"/>
<keyword evidence="2" id="KW-1185">Reference proteome</keyword>
<evidence type="ECO:0000313" key="1">
    <source>
        <dbReference type="EMBL" id="KOH43861.1"/>
    </source>
</evidence>
<dbReference type="OrthoDB" id="9842775at2"/>
<protein>
    <submittedName>
        <fullName evidence="1">Uncharacterized protein</fullName>
    </submittedName>
</protein>
<reference evidence="2" key="1">
    <citation type="submission" date="2015-07" db="EMBL/GenBank/DDBJ databases">
        <title>Genome sequencing of Sunxiuqinia dokdonensis strain SK.</title>
        <authorList>
            <person name="Ahn S."/>
            <person name="Kim B.-C."/>
        </authorList>
    </citation>
    <scope>NUCLEOTIDE SEQUENCE [LARGE SCALE GENOMIC DNA]</scope>
    <source>
        <strain evidence="2">SK</strain>
    </source>
</reference>
<name>A0A0L8V5Z8_9BACT</name>
<accession>A0A0L8V5Z8</accession>
<gene>
    <name evidence="1" type="ORF">NC99_33570</name>
</gene>
<dbReference type="STRING" id="1409788.NC99_33570"/>
<comment type="caution">
    <text evidence="1">The sequence shown here is derived from an EMBL/GenBank/DDBJ whole genome shotgun (WGS) entry which is preliminary data.</text>
</comment>
<dbReference type="Proteomes" id="UP000036958">
    <property type="component" value="Unassembled WGS sequence"/>
</dbReference>
<dbReference type="EMBL" id="LGIA01000176">
    <property type="protein sequence ID" value="KOH43861.1"/>
    <property type="molecule type" value="Genomic_DNA"/>
</dbReference>
<evidence type="ECO:0000313" key="2">
    <source>
        <dbReference type="Proteomes" id="UP000036958"/>
    </source>
</evidence>